<dbReference type="Proteomes" id="UP000007089">
    <property type="component" value="Chromosome"/>
</dbReference>
<keyword evidence="7" id="KW-0406">Ion transport</keyword>
<gene>
    <name evidence="13" type="ordered locus">A2cp1_2195</name>
</gene>
<dbReference type="RefSeq" id="WP_012633379.1">
    <property type="nucleotide sequence ID" value="NC_011891.1"/>
</dbReference>
<dbReference type="HOGENOM" id="CLU_013430_0_0_7"/>
<evidence type="ECO:0000256" key="3">
    <source>
        <dbReference type="ARBA" id="ARBA00022448"/>
    </source>
</evidence>
<reference evidence="13" key="1">
    <citation type="submission" date="2009-01" db="EMBL/GenBank/DDBJ databases">
        <title>Complete sequence of Anaeromyxobacter dehalogenans 2CP-1.</title>
        <authorList>
            <consortium name="US DOE Joint Genome Institute"/>
            <person name="Lucas S."/>
            <person name="Copeland A."/>
            <person name="Lapidus A."/>
            <person name="Glavina del Rio T."/>
            <person name="Dalin E."/>
            <person name="Tice H."/>
            <person name="Bruce D."/>
            <person name="Goodwin L."/>
            <person name="Pitluck S."/>
            <person name="Saunders E."/>
            <person name="Brettin T."/>
            <person name="Detter J.C."/>
            <person name="Han C."/>
            <person name="Larimer F."/>
            <person name="Land M."/>
            <person name="Hauser L."/>
            <person name="Kyrpides N."/>
            <person name="Ovchinnikova G."/>
            <person name="Beliaev A.S."/>
            <person name="Richardson P."/>
        </authorList>
    </citation>
    <scope>NUCLEOTIDE SEQUENCE</scope>
    <source>
        <strain evidence="13">2CP-1</strain>
    </source>
</reference>
<dbReference type="Pfam" id="PF01545">
    <property type="entry name" value="Cation_efflux"/>
    <property type="match status" value="1"/>
</dbReference>
<evidence type="ECO:0000256" key="9">
    <source>
        <dbReference type="SAM" id="MobiDB-lite"/>
    </source>
</evidence>
<keyword evidence="5" id="KW-0864">Zinc transport</keyword>
<organism evidence="13 14">
    <name type="scientific">Anaeromyxobacter dehalogenans (strain ATCC BAA-258 / DSM 21875 / 2CP-1)</name>
    <dbReference type="NCBI Taxonomy" id="455488"/>
    <lineage>
        <taxon>Bacteria</taxon>
        <taxon>Pseudomonadati</taxon>
        <taxon>Myxococcota</taxon>
        <taxon>Myxococcia</taxon>
        <taxon>Myxococcales</taxon>
        <taxon>Cystobacterineae</taxon>
        <taxon>Anaeromyxobacteraceae</taxon>
        <taxon>Anaeromyxobacter</taxon>
    </lineage>
</organism>
<dbReference type="SUPFAM" id="SSF161111">
    <property type="entry name" value="Cation efflux protein transmembrane domain-like"/>
    <property type="match status" value="1"/>
</dbReference>
<evidence type="ECO:0000256" key="4">
    <source>
        <dbReference type="ARBA" id="ARBA00022692"/>
    </source>
</evidence>
<keyword evidence="4 10" id="KW-0812">Transmembrane</keyword>
<evidence type="ECO:0000256" key="10">
    <source>
        <dbReference type="SAM" id="Phobius"/>
    </source>
</evidence>
<dbReference type="InterPro" id="IPR050681">
    <property type="entry name" value="CDF/SLC30A"/>
</dbReference>
<feature type="transmembrane region" description="Helical" evidence="10">
    <location>
        <begin position="221"/>
        <end position="243"/>
    </location>
</feature>
<evidence type="ECO:0000256" key="7">
    <source>
        <dbReference type="ARBA" id="ARBA00023065"/>
    </source>
</evidence>
<dbReference type="InterPro" id="IPR027469">
    <property type="entry name" value="Cation_efflux_TMD_sf"/>
</dbReference>
<comment type="similarity">
    <text evidence="2">Belongs to the cation diffusion facilitator (CDF) transporter (TC 2.A.4) family. SLC30A subfamily.</text>
</comment>
<evidence type="ECO:0000256" key="6">
    <source>
        <dbReference type="ARBA" id="ARBA00022989"/>
    </source>
</evidence>
<dbReference type="InterPro" id="IPR027470">
    <property type="entry name" value="Cation_efflux_CTD"/>
</dbReference>
<dbReference type="PANTHER" id="PTHR11562:SF17">
    <property type="entry name" value="RE54080P-RELATED"/>
    <property type="match status" value="1"/>
</dbReference>
<dbReference type="Gene3D" id="1.20.1510.10">
    <property type="entry name" value="Cation efflux protein transmembrane domain"/>
    <property type="match status" value="1"/>
</dbReference>
<dbReference type="KEGG" id="acp:A2cp1_2195"/>
<accession>B8J9C7</accession>
<evidence type="ECO:0000313" key="14">
    <source>
        <dbReference type="Proteomes" id="UP000007089"/>
    </source>
</evidence>
<feature type="transmembrane region" description="Helical" evidence="10">
    <location>
        <begin position="59"/>
        <end position="79"/>
    </location>
</feature>
<dbReference type="InterPro" id="IPR002524">
    <property type="entry name" value="Cation_efflux"/>
</dbReference>
<dbReference type="AlphaFoldDB" id="B8J9C7"/>
<dbReference type="NCBIfam" id="TIGR01297">
    <property type="entry name" value="CDF"/>
    <property type="match status" value="1"/>
</dbReference>
<evidence type="ECO:0000256" key="2">
    <source>
        <dbReference type="ARBA" id="ARBA00008873"/>
    </source>
</evidence>
<feature type="transmembrane region" description="Helical" evidence="10">
    <location>
        <begin position="160"/>
        <end position="181"/>
    </location>
</feature>
<dbReference type="GO" id="GO:0005385">
    <property type="term" value="F:zinc ion transmembrane transporter activity"/>
    <property type="evidence" value="ECO:0007669"/>
    <property type="project" value="TreeGrafter"/>
</dbReference>
<dbReference type="PANTHER" id="PTHR11562">
    <property type="entry name" value="CATION EFFLUX PROTEIN/ ZINC TRANSPORTER"/>
    <property type="match status" value="1"/>
</dbReference>
<feature type="transmembrane region" description="Helical" evidence="10">
    <location>
        <begin position="193"/>
        <end position="215"/>
    </location>
</feature>
<dbReference type="SUPFAM" id="SSF160240">
    <property type="entry name" value="Cation efflux protein cytoplasmic domain-like"/>
    <property type="match status" value="1"/>
</dbReference>
<keyword evidence="14" id="KW-1185">Reference proteome</keyword>
<evidence type="ECO:0000256" key="1">
    <source>
        <dbReference type="ARBA" id="ARBA00004141"/>
    </source>
</evidence>
<name>B8J9C7_ANAD2</name>
<keyword evidence="5" id="KW-0862">Zinc</keyword>
<evidence type="ECO:0000256" key="5">
    <source>
        <dbReference type="ARBA" id="ARBA00022906"/>
    </source>
</evidence>
<evidence type="ECO:0000259" key="12">
    <source>
        <dbReference type="Pfam" id="PF16916"/>
    </source>
</evidence>
<dbReference type="InterPro" id="IPR058533">
    <property type="entry name" value="Cation_efflux_TM"/>
</dbReference>
<proteinExistence type="inferred from homology"/>
<keyword evidence="6 10" id="KW-1133">Transmembrane helix</keyword>
<comment type="subcellular location">
    <subcellularLocation>
        <location evidence="1">Membrane</location>
        <topology evidence="1">Multi-pass membrane protein</topology>
    </subcellularLocation>
</comment>
<keyword evidence="8 10" id="KW-0472">Membrane</keyword>
<evidence type="ECO:0000259" key="11">
    <source>
        <dbReference type="Pfam" id="PF01545"/>
    </source>
</evidence>
<feature type="region of interest" description="Disordered" evidence="9">
    <location>
        <begin position="1"/>
        <end position="30"/>
    </location>
</feature>
<evidence type="ECO:0000256" key="8">
    <source>
        <dbReference type="ARBA" id="ARBA00023136"/>
    </source>
</evidence>
<dbReference type="Pfam" id="PF16916">
    <property type="entry name" value="ZT_dimer"/>
    <property type="match status" value="1"/>
</dbReference>
<feature type="transmembrane region" description="Helical" evidence="10">
    <location>
        <begin position="91"/>
        <end position="108"/>
    </location>
</feature>
<dbReference type="GO" id="GO:0005886">
    <property type="term" value="C:plasma membrane"/>
    <property type="evidence" value="ECO:0007669"/>
    <property type="project" value="TreeGrafter"/>
</dbReference>
<sequence length="342" mass="36298">MSHGHPHVHGAHEPPATAGTGGARDWSGERRGACGLHHAEHERAHQHGAHGAGASLRRLGISLALTAAIMVAEAVGGWLSGSLALVSDAGHMLTDAGALGLALVAAWLSTRPADDKRTFGYRRAEVLGAQLNVGALVVLSGWIAWEAVQRLRDPGPPIRLELMAFVAGIGLAANLAILWFLHGEHSLNARSAFLHVLSDTISSVAILAGAVVMGIRPDLRWIDPVLSLAIALLILWGAVRLILEITDILMESVPAHLDAGAIGSQMECCPGVVAVHDLHIWTISSGMLSLSAHLVVEPGSVGRNDEILTAVKRDLRHRYGIDHTTLQIESAEYAHVDDVHRH</sequence>
<dbReference type="InterPro" id="IPR036837">
    <property type="entry name" value="Cation_efflux_CTD_sf"/>
</dbReference>
<protein>
    <submittedName>
        <fullName evidence="13">Cation diffusion facilitator family transporter</fullName>
    </submittedName>
</protein>
<feature type="domain" description="Cation efflux protein cytoplasmic" evidence="12">
    <location>
        <begin position="261"/>
        <end position="330"/>
    </location>
</feature>
<dbReference type="EMBL" id="CP001359">
    <property type="protein sequence ID" value="ACL65533.1"/>
    <property type="molecule type" value="Genomic_DNA"/>
</dbReference>
<feature type="domain" description="Cation efflux protein transmembrane" evidence="11">
    <location>
        <begin position="61"/>
        <end position="250"/>
    </location>
</feature>
<feature type="transmembrane region" description="Helical" evidence="10">
    <location>
        <begin position="129"/>
        <end position="148"/>
    </location>
</feature>
<evidence type="ECO:0000313" key="13">
    <source>
        <dbReference type="EMBL" id="ACL65533.1"/>
    </source>
</evidence>
<keyword evidence="3" id="KW-0813">Transport</keyword>